<dbReference type="RefSeq" id="WP_042309054.1">
    <property type="nucleotide sequence ID" value="NZ_CP026114.1"/>
</dbReference>
<dbReference type="InterPro" id="IPR058891">
    <property type="entry name" value="CPPA"/>
</dbReference>
<dbReference type="OrthoDB" id="8965940at2"/>
<proteinExistence type="predicted"/>
<protein>
    <submittedName>
        <fullName evidence="1">Uncharacterized protein</fullName>
    </submittedName>
</protein>
<organism evidence="1 2">
    <name type="scientific">Paraburkholderia terrae</name>
    <dbReference type="NCBI Taxonomy" id="311230"/>
    <lineage>
        <taxon>Bacteria</taxon>
        <taxon>Pseudomonadati</taxon>
        <taxon>Pseudomonadota</taxon>
        <taxon>Betaproteobacteria</taxon>
        <taxon>Burkholderiales</taxon>
        <taxon>Burkholderiaceae</taxon>
        <taxon>Paraburkholderia</taxon>
    </lineage>
</organism>
<dbReference type="Proteomes" id="UP000243502">
    <property type="component" value="Chromosome 4"/>
</dbReference>
<name>A0A2I8F4X2_9BURK</name>
<accession>A0A2I8F4X2</accession>
<dbReference type="KEGG" id="pter:C2L65_45180"/>
<dbReference type="EMBL" id="CP026114">
    <property type="protein sequence ID" value="AUT66768.1"/>
    <property type="molecule type" value="Genomic_DNA"/>
</dbReference>
<evidence type="ECO:0000313" key="1">
    <source>
        <dbReference type="EMBL" id="AUT66768.1"/>
    </source>
</evidence>
<gene>
    <name evidence="1" type="ORF">C2L65_45180</name>
</gene>
<evidence type="ECO:0000313" key="2">
    <source>
        <dbReference type="Proteomes" id="UP000243502"/>
    </source>
</evidence>
<dbReference type="Pfam" id="PF25860">
    <property type="entry name" value="CPPA"/>
    <property type="match status" value="1"/>
</dbReference>
<reference evidence="1 2" key="1">
    <citation type="submission" date="2018-01" db="EMBL/GenBank/DDBJ databases">
        <title>Species boundaries and ecological features among Paraburkholderia terrae DSMZ17804T, P. hospita DSMZ17164T and P. caribensis DSMZ13236T.</title>
        <authorList>
            <person name="Pratama A.A."/>
        </authorList>
    </citation>
    <scope>NUCLEOTIDE SEQUENCE [LARGE SCALE GENOMIC DNA]</scope>
    <source>
        <strain evidence="1 2">DSM 17804</strain>
    </source>
</reference>
<sequence length="77" mass="8612">MEHLVRVYNEKDRRTLEWLRQHVGDAAIAAAAERCNQLTKPYLSAVCGLLGVRIPTFPEAHPCTPSPIAEQSMAIIR</sequence>
<dbReference type="AlphaFoldDB" id="A0A2I8F4X2"/>